<reference evidence="1 2" key="1">
    <citation type="submission" date="2020-08" db="EMBL/GenBank/DDBJ databases">
        <title>Sequencing the genomes of 1000 actinobacteria strains.</title>
        <authorList>
            <person name="Klenk H.-P."/>
        </authorList>
    </citation>
    <scope>NUCLEOTIDE SEQUENCE [LARGE SCALE GENOMIC DNA]</scope>
    <source>
        <strain evidence="1 2">DSM 45518</strain>
    </source>
</reference>
<sequence>MFAGLDDIDWESLEHAYGSAEDVPGWVRGLVDPDPAVREESLDALYGAVHHQGDVYDSTVAAVPFLTEALTTPGAPGRDGIAQLLTSVADLAGWPDEADLPDERRVAMRGLAARAHALAVAAAPALSALADDPDPGVRGAAPKLLAALGVDGLDSLLIGLLGTEDDPAARMALFDALGSMELGDDAVARLLGLVGSAPASTGLAALIAVARSAPERAPLAGAAGLIERAYAEDGAAVEPEGFHTDTVIGSLRVMRERMEQGRRAPHCSRMVEDLTDALGPRVADRIAIVTPLLASPHDDLAGDALWAVNKLIEGWRGDYRQAVSEVAGFLERSPQLAERAAGMLPRWGPVAAPAAEAVARRVADLDAQPWRDGLPRWVIPYGTDLPGLHPHVGTLGELGDERVLPLLLTALRLPRRPRNLGALLARFPGHADRIMAAVPDPDWSSLYAALRVFGPAAAPAVPGLLAAPLQDWSAVTLGRIGPAATEALPALRLAARGDDARLAVAAAGALWRIDRSPEALAVLTAHLDGPAATAAFAEVAAMGPAAAAAAPLIATYVDVPDQHWWTPVAAVLALWHLTGEAGRVAPVLTAAWHGNRRLRVAIAEAATGPLADALGPLLRAEASAVRRFNASPGSWSSNQVAEDERLLALCRA</sequence>
<gene>
    <name evidence="1" type="ORF">BKA14_001052</name>
</gene>
<dbReference type="Proteomes" id="UP000542742">
    <property type="component" value="Unassembled WGS sequence"/>
</dbReference>
<evidence type="ECO:0000313" key="2">
    <source>
        <dbReference type="Proteomes" id="UP000542742"/>
    </source>
</evidence>
<dbReference type="InterPro" id="IPR016024">
    <property type="entry name" value="ARM-type_fold"/>
</dbReference>
<organism evidence="1 2">
    <name type="scientific">Paractinoplanes abujensis</name>
    <dbReference type="NCBI Taxonomy" id="882441"/>
    <lineage>
        <taxon>Bacteria</taxon>
        <taxon>Bacillati</taxon>
        <taxon>Actinomycetota</taxon>
        <taxon>Actinomycetes</taxon>
        <taxon>Micromonosporales</taxon>
        <taxon>Micromonosporaceae</taxon>
        <taxon>Paractinoplanes</taxon>
    </lineage>
</organism>
<comment type="caution">
    <text evidence="1">The sequence shown here is derived from an EMBL/GenBank/DDBJ whole genome shotgun (WGS) entry which is preliminary data.</text>
</comment>
<keyword evidence="2" id="KW-1185">Reference proteome</keyword>
<dbReference type="SUPFAM" id="SSF48371">
    <property type="entry name" value="ARM repeat"/>
    <property type="match status" value="1"/>
</dbReference>
<dbReference type="RefSeq" id="WP_184949801.1">
    <property type="nucleotide sequence ID" value="NZ_BOMC01000010.1"/>
</dbReference>
<evidence type="ECO:0000313" key="1">
    <source>
        <dbReference type="EMBL" id="MBB4690904.1"/>
    </source>
</evidence>
<dbReference type="Gene3D" id="1.25.10.10">
    <property type="entry name" value="Leucine-rich Repeat Variant"/>
    <property type="match status" value="1"/>
</dbReference>
<proteinExistence type="predicted"/>
<dbReference type="EMBL" id="JACHMF010000001">
    <property type="protein sequence ID" value="MBB4690904.1"/>
    <property type="molecule type" value="Genomic_DNA"/>
</dbReference>
<accession>A0A7W7CMB3</accession>
<protein>
    <submittedName>
        <fullName evidence="1">HEAT repeat protein</fullName>
    </submittedName>
</protein>
<dbReference type="AlphaFoldDB" id="A0A7W7CMB3"/>
<dbReference type="InterPro" id="IPR011989">
    <property type="entry name" value="ARM-like"/>
</dbReference>
<name>A0A7W7CMB3_9ACTN</name>